<evidence type="ECO:0000256" key="1">
    <source>
        <dbReference type="ARBA" id="ARBA00004123"/>
    </source>
</evidence>
<organism evidence="13 14">
    <name type="scientific">Corynespora cassiicola Philippines</name>
    <dbReference type="NCBI Taxonomy" id="1448308"/>
    <lineage>
        <taxon>Eukaryota</taxon>
        <taxon>Fungi</taxon>
        <taxon>Dikarya</taxon>
        <taxon>Ascomycota</taxon>
        <taxon>Pezizomycotina</taxon>
        <taxon>Dothideomycetes</taxon>
        <taxon>Pleosporomycetidae</taxon>
        <taxon>Pleosporales</taxon>
        <taxon>Corynesporascaceae</taxon>
        <taxon>Corynespora</taxon>
    </lineage>
</organism>
<dbReference type="GO" id="GO:0003677">
    <property type="term" value="F:DNA binding"/>
    <property type="evidence" value="ECO:0007669"/>
    <property type="project" value="UniProtKB-KW"/>
</dbReference>
<dbReference type="GO" id="GO:0000981">
    <property type="term" value="F:DNA-binding transcription factor activity, RNA polymerase II-specific"/>
    <property type="evidence" value="ECO:0007669"/>
    <property type="project" value="InterPro"/>
</dbReference>
<protein>
    <submittedName>
        <fullName evidence="13">Uncharacterized protein</fullName>
    </submittedName>
</protein>
<keyword evidence="6" id="KW-0805">Transcription regulation</keyword>
<dbReference type="GO" id="GO:0008270">
    <property type="term" value="F:zinc ion binding"/>
    <property type="evidence" value="ECO:0007669"/>
    <property type="project" value="UniProtKB-KW"/>
</dbReference>
<dbReference type="Proteomes" id="UP000240883">
    <property type="component" value="Unassembled WGS sequence"/>
</dbReference>
<dbReference type="GO" id="GO:0005634">
    <property type="term" value="C:nucleus"/>
    <property type="evidence" value="ECO:0007669"/>
    <property type="project" value="UniProtKB-SubCell"/>
</dbReference>
<sequence length="912" mass="102878">MANNEVIDNGGAGSCPFQCSYCQRSFSRVDHLSRHIRSHTQERPYSCRICGKDFARIDLMKRHTTQHSVNTSNRRLTRKLATQTGRRVNQACKACATSKLKCSDGKPCHRCVRKNLVCIYDSPQDIDMERVNTNSDNRNAPLISRDRGDADEQMLLPAGATVPLMSPGSDETHTQPATMEATLSDIASNAVPDATLTSISQEMHPSFSNIGNQTNASSTLGNLLEFPLDHPNFDIDDAAFNYSQVLKDILDSSGANSLHHEGIMAESDSNIWDHLLDSGQGFTDFADFPFMDITSSNLNHHSPENSRKSAPFEHLASTAATQAFQISGWNWGPSPCDSTSTEAEHLVLPSDCTRSENFDLLPPQKFVLHLRTEDRNRLLSMLLEKCTKEQWVRISSTFPHETILDHLLQRFLSSQEIETLPWFHRTSTIDRMQTVLLAAMVGTGACLTSNMSLQRFGYVMQEMIRYAVVHQWSQDNTTSRNQQLLHSLLTVTTLSMWSGDKRHMEIGEGNYLPTITIIRRARWLRRDQYRYAYPHVDEEGASLQHKWHQWVDKESRKRRLIYRTFCVDAQVSMANQVTPLMSYAEMQIPLPESEEMWWASTAEEWKAAYLRSVPPSSAESLTLAEAVKLAMTESHWSRLEFDRNKILFTVNGLWSLVWEHQRLQETLNSETTATSDMMHDSPGLVLPIRREPLIKALNLLRGRMNTLSEQGVSRCEEPRMALEYLSMLLYVPLQGLQAFAGRDGEQEARRVFPGLQEWIKSRDARQGMWHAGQVYRFAKAHSGTHLRDVRVMLVYQASIVFWVYGVISKASRISFGLQTRQDIDQNGVVYLDGESSATMRKFITTGEGVPAIHKIDGRSEEGLSCPIEDAGATMGIAISILRSTSGQSGVQLGLVNTITKLMTEIAKVAQIL</sequence>
<dbReference type="PROSITE" id="PS00028">
    <property type="entry name" value="ZINC_FINGER_C2H2_1"/>
    <property type="match status" value="2"/>
</dbReference>
<feature type="domain" description="C2H2-type" evidence="12">
    <location>
        <begin position="17"/>
        <end position="44"/>
    </location>
</feature>
<feature type="domain" description="Zn(2)-C6 fungal-type" evidence="11">
    <location>
        <begin position="91"/>
        <end position="120"/>
    </location>
</feature>
<dbReference type="Pfam" id="PF00096">
    <property type="entry name" value="zf-C2H2"/>
    <property type="match status" value="2"/>
</dbReference>
<dbReference type="SUPFAM" id="SSF57701">
    <property type="entry name" value="Zn2/Cys6 DNA-binding domain"/>
    <property type="match status" value="1"/>
</dbReference>
<dbReference type="InterPro" id="IPR036864">
    <property type="entry name" value="Zn2-C6_fun-type_DNA-bd_sf"/>
</dbReference>
<keyword evidence="7" id="KW-0238">DNA-binding</keyword>
<dbReference type="PROSITE" id="PS50048">
    <property type="entry name" value="ZN2_CY6_FUNGAL_2"/>
    <property type="match status" value="1"/>
</dbReference>
<evidence type="ECO:0000259" key="12">
    <source>
        <dbReference type="PROSITE" id="PS50157"/>
    </source>
</evidence>
<keyword evidence="3" id="KW-0677">Repeat</keyword>
<keyword evidence="9" id="KW-0539">Nucleus</keyword>
<reference evidence="13 14" key="1">
    <citation type="journal article" date="2018" name="Front. Microbiol.">
        <title>Genome-Wide Analysis of Corynespora cassiicola Leaf Fall Disease Putative Effectors.</title>
        <authorList>
            <person name="Lopez D."/>
            <person name="Ribeiro S."/>
            <person name="Label P."/>
            <person name="Fumanal B."/>
            <person name="Venisse J.S."/>
            <person name="Kohler A."/>
            <person name="de Oliveira R.R."/>
            <person name="Labutti K."/>
            <person name="Lipzen A."/>
            <person name="Lail K."/>
            <person name="Bauer D."/>
            <person name="Ohm R.A."/>
            <person name="Barry K.W."/>
            <person name="Spatafora J."/>
            <person name="Grigoriev I.V."/>
            <person name="Martin F.M."/>
            <person name="Pujade-Renaud V."/>
        </authorList>
    </citation>
    <scope>NUCLEOTIDE SEQUENCE [LARGE SCALE GENOMIC DNA]</scope>
    <source>
        <strain evidence="13 14">Philippines</strain>
    </source>
</reference>
<accession>A0A2T2NGT2</accession>
<dbReference type="InterPro" id="IPR001138">
    <property type="entry name" value="Zn2Cys6_DnaBD"/>
</dbReference>
<dbReference type="PROSITE" id="PS50157">
    <property type="entry name" value="ZINC_FINGER_C2H2_2"/>
    <property type="match status" value="2"/>
</dbReference>
<evidence type="ECO:0000256" key="8">
    <source>
        <dbReference type="ARBA" id="ARBA00023163"/>
    </source>
</evidence>
<proteinExistence type="predicted"/>
<dbReference type="AlphaFoldDB" id="A0A2T2NGT2"/>
<feature type="domain" description="C2H2-type" evidence="12">
    <location>
        <begin position="45"/>
        <end position="72"/>
    </location>
</feature>
<evidence type="ECO:0000256" key="4">
    <source>
        <dbReference type="ARBA" id="ARBA00022771"/>
    </source>
</evidence>
<dbReference type="GO" id="GO:0006351">
    <property type="term" value="P:DNA-templated transcription"/>
    <property type="evidence" value="ECO:0007669"/>
    <property type="project" value="InterPro"/>
</dbReference>
<dbReference type="EMBL" id="KZ678138">
    <property type="protein sequence ID" value="PSN64644.1"/>
    <property type="molecule type" value="Genomic_DNA"/>
</dbReference>
<keyword evidence="4 10" id="KW-0863">Zinc-finger</keyword>
<gene>
    <name evidence="13" type="ORF">BS50DRAFT_557290</name>
</gene>
<dbReference type="InterPro" id="IPR007219">
    <property type="entry name" value="XnlR_reg_dom"/>
</dbReference>
<evidence type="ECO:0000256" key="3">
    <source>
        <dbReference type="ARBA" id="ARBA00022737"/>
    </source>
</evidence>
<comment type="subcellular location">
    <subcellularLocation>
        <location evidence="1">Nucleus</location>
    </subcellularLocation>
</comment>
<keyword evidence="5" id="KW-0862">Zinc</keyword>
<evidence type="ECO:0000259" key="11">
    <source>
        <dbReference type="PROSITE" id="PS50048"/>
    </source>
</evidence>
<evidence type="ECO:0000313" key="13">
    <source>
        <dbReference type="EMBL" id="PSN64644.1"/>
    </source>
</evidence>
<evidence type="ECO:0000313" key="14">
    <source>
        <dbReference type="Proteomes" id="UP000240883"/>
    </source>
</evidence>
<dbReference type="SUPFAM" id="SSF57667">
    <property type="entry name" value="beta-beta-alpha zinc fingers"/>
    <property type="match status" value="1"/>
</dbReference>
<evidence type="ECO:0000256" key="7">
    <source>
        <dbReference type="ARBA" id="ARBA00023125"/>
    </source>
</evidence>
<dbReference type="STRING" id="1448308.A0A2T2NGT2"/>
<dbReference type="InterPro" id="IPR013087">
    <property type="entry name" value="Znf_C2H2_type"/>
</dbReference>
<keyword evidence="14" id="KW-1185">Reference proteome</keyword>
<dbReference type="Gene3D" id="4.10.240.10">
    <property type="entry name" value="Zn(2)-C6 fungal-type DNA-binding domain"/>
    <property type="match status" value="1"/>
</dbReference>
<name>A0A2T2NGT2_CORCC</name>
<dbReference type="FunFam" id="3.30.160.60:FF:000064">
    <property type="entry name" value="Early growth response protein 3"/>
    <property type="match status" value="1"/>
</dbReference>
<dbReference type="SMART" id="SM00066">
    <property type="entry name" value="GAL4"/>
    <property type="match status" value="1"/>
</dbReference>
<dbReference type="PANTHER" id="PTHR47660">
    <property type="entry name" value="TRANSCRIPTION FACTOR WITH C2H2 AND ZN(2)-CYS(6) DNA BINDING DOMAIN (EUROFUNG)-RELATED-RELATED"/>
    <property type="match status" value="1"/>
</dbReference>
<dbReference type="Gene3D" id="3.30.160.60">
    <property type="entry name" value="Classic Zinc Finger"/>
    <property type="match status" value="2"/>
</dbReference>
<dbReference type="PROSITE" id="PS00463">
    <property type="entry name" value="ZN2_CY6_FUNGAL_1"/>
    <property type="match status" value="1"/>
</dbReference>
<dbReference type="OrthoDB" id="40579at2759"/>
<dbReference type="InterPro" id="IPR036236">
    <property type="entry name" value="Znf_C2H2_sf"/>
</dbReference>
<dbReference type="Pfam" id="PF00172">
    <property type="entry name" value="Zn_clus"/>
    <property type="match status" value="1"/>
</dbReference>
<evidence type="ECO:0000256" key="9">
    <source>
        <dbReference type="ARBA" id="ARBA00023242"/>
    </source>
</evidence>
<dbReference type="SMART" id="SM00355">
    <property type="entry name" value="ZnF_C2H2"/>
    <property type="match status" value="2"/>
</dbReference>
<keyword evidence="8" id="KW-0804">Transcription</keyword>
<evidence type="ECO:0000256" key="5">
    <source>
        <dbReference type="ARBA" id="ARBA00022833"/>
    </source>
</evidence>
<evidence type="ECO:0000256" key="6">
    <source>
        <dbReference type="ARBA" id="ARBA00023015"/>
    </source>
</evidence>
<evidence type="ECO:0000256" key="10">
    <source>
        <dbReference type="PROSITE-ProRule" id="PRU00042"/>
    </source>
</evidence>
<dbReference type="PANTHER" id="PTHR47660:SF2">
    <property type="entry name" value="TRANSCRIPTION FACTOR WITH C2H2 AND ZN(2)-CYS(6) DNA BINDING DOMAIN (EUROFUNG)"/>
    <property type="match status" value="1"/>
</dbReference>
<evidence type="ECO:0000256" key="2">
    <source>
        <dbReference type="ARBA" id="ARBA00022723"/>
    </source>
</evidence>
<dbReference type="Pfam" id="PF04082">
    <property type="entry name" value="Fungal_trans"/>
    <property type="match status" value="1"/>
</dbReference>
<dbReference type="CDD" id="cd00067">
    <property type="entry name" value="GAL4"/>
    <property type="match status" value="1"/>
</dbReference>
<keyword evidence="2" id="KW-0479">Metal-binding</keyword>